<dbReference type="GO" id="GO:0160148">
    <property type="term" value="F:tRNA pseudouridine(55) synthase activity"/>
    <property type="evidence" value="ECO:0007669"/>
    <property type="project" value="UniProtKB-EC"/>
</dbReference>
<organism evidence="8 9">
    <name type="scientific">Desulfobulbus oralis</name>
    <dbReference type="NCBI Taxonomy" id="1986146"/>
    <lineage>
        <taxon>Bacteria</taxon>
        <taxon>Pseudomonadati</taxon>
        <taxon>Thermodesulfobacteriota</taxon>
        <taxon>Desulfobulbia</taxon>
        <taxon>Desulfobulbales</taxon>
        <taxon>Desulfobulbaceae</taxon>
        <taxon>Desulfobulbus</taxon>
    </lineage>
</organism>
<feature type="active site" description="Nucleophile" evidence="5">
    <location>
        <position position="48"/>
    </location>
</feature>
<dbReference type="Pfam" id="PF01509">
    <property type="entry name" value="TruB_N"/>
    <property type="match status" value="1"/>
</dbReference>
<sequence>MSEVEAGTAEPVGVYLVDKPAGLSSFAVVRRLRWLLNIRKVGHAGTLDPFASGLLLLCAGRTATRHIETFMAGTKRYLARLQLGVETSTQDPEGQVLSRQAVAVDTAAIRSCLAGMQGEQMQVPPAFSALKHHGRPLYSYARQGIYIEKAARPVQIYRLEMLAYDDRRHELDIAVTCSRGTYIRVLAGDIGTALGCGAHLSALRRTQSGPFGVGEAVDGRLLLGDAGEQGRALLMAARMPVAEAVLRAERHRADSRFQLAGIP</sequence>
<reference evidence="8" key="1">
    <citation type="submission" date="2017-05" db="EMBL/GenBank/DDBJ databases">
        <authorList>
            <person name="Song R."/>
            <person name="Chenine A.L."/>
            <person name="Ruprecht R.M."/>
        </authorList>
    </citation>
    <scope>NUCLEOTIDE SEQUENCE</scope>
    <source>
        <strain evidence="8">ORNL</strain>
    </source>
</reference>
<dbReference type="SUPFAM" id="SSF55120">
    <property type="entry name" value="Pseudouridine synthase"/>
    <property type="match status" value="1"/>
</dbReference>
<dbReference type="Proteomes" id="UP000239867">
    <property type="component" value="Chromosome"/>
</dbReference>
<evidence type="ECO:0000256" key="1">
    <source>
        <dbReference type="ARBA" id="ARBA00000385"/>
    </source>
</evidence>
<dbReference type="PANTHER" id="PTHR13767">
    <property type="entry name" value="TRNA-PSEUDOURIDINE SYNTHASE"/>
    <property type="match status" value="1"/>
</dbReference>
<dbReference type="InterPro" id="IPR020103">
    <property type="entry name" value="PsdUridine_synth_cat_dom_sf"/>
</dbReference>
<name>A0A2L1GPT3_9BACT</name>
<reference evidence="8" key="2">
    <citation type="journal article" date="2018" name="MBio">
        <title>Insights into the evolution of host association through the isolation and characterization of a novel human periodontal pathobiont, Desulfobulbus oralis.</title>
        <authorList>
            <person name="Cross K.L."/>
            <person name="Chirania P."/>
            <person name="Xiong W."/>
            <person name="Beall C.J."/>
            <person name="Elkins J.G."/>
            <person name="Giannone R.J."/>
            <person name="Griffen A.L."/>
            <person name="Guss A.M."/>
            <person name="Hettich R.L."/>
            <person name="Joshi S.S."/>
            <person name="Mokrzan E.M."/>
            <person name="Martin R.K."/>
            <person name="Zhulin I.B."/>
            <person name="Leys E.J."/>
            <person name="Podar M."/>
        </authorList>
    </citation>
    <scope>NUCLEOTIDE SEQUENCE [LARGE SCALE GENOMIC DNA]</scope>
    <source>
        <strain evidence="8">ORNL</strain>
    </source>
</reference>
<comment type="similarity">
    <text evidence="2 5">Belongs to the pseudouridine synthase TruB family. Type 1 subfamily.</text>
</comment>
<comment type="catalytic activity">
    <reaction evidence="1 5">
        <text>uridine(55) in tRNA = pseudouridine(55) in tRNA</text>
        <dbReference type="Rhea" id="RHEA:42532"/>
        <dbReference type="Rhea" id="RHEA-COMP:10101"/>
        <dbReference type="Rhea" id="RHEA-COMP:10102"/>
        <dbReference type="ChEBI" id="CHEBI:65314"/>
        <dbReference type="ChEBI" id="CHEBI:65315"/>
        <dbReference type="EC" id="5.4.99.25"/>
    </reaction>
</comment>
<accession>A0A2L1GPT3</accession>
<keyword evidence="3 5" id="KW-0819">tRNA processing</keyword>
<gene>
    <name evidence="5" type="primary">truB</name>
    <name evidence="8" type="ORF">CAY53_09600</name>
</gene>
<dbReference type="OrthoDB" id="9802309at2"/>
<dbReference type="Pfam" id="PF16198">
    <property type="entry name" value="TruB_C_2"/>
    <property type="match status" value="1"/>
</dbReference>
<dbReference type="GO" id="GO:0031119">
    <property type="term" value="P:tRNA pseudouridine synthesis"/>
    <property type="evidence" value="ECO:0007669"/>
    <property type="project" value="UniProtKB-UniRule"/>
</dbReference>
<feature type="domain" description="tRNA pseudouridylate synthase B C-terminal" evidence="7">
    <location>
        <begin position="184"/>
        <end position="215"/>
    </location>
</feature>
<dbReference type="Gene3D" id="3.30.2350.10">
    <property type="entry name" value="Pseudouridine synthase"/>
    <property type="match status" value="1"/>
</dbReference>
<evidence type="ECO:0000259" key="7">
    <source>
        <dbReference type="Pfam" id="PF16198"/>
    </source>
</evidence>
<evidence type="ECO:0000256" key="5">
    <source>
        <dbReference type="HAMAP-Rule" id="MF_01080"/>
    </source>
</evidence>
<dbReference type="GO" id="GO:0003723">
    <property type="term" value="F:RNA binding"/>
    <property type="evidence" value="ECO:0007669"/>
    <property type="project" value="InterPro"/>
</dbReference>
<proteinExistence type="inferred from homology"/>
<comment type="function">
    <text evidence="5">Responsible for synthesis of pseudouridine from uracil-55 in the psi GC loop of transfer RNAs.</text>
</comment>
<evidence type="ECO:0000256" key="3">
    <source>
        <dbReference type="ARBA" id="ARBA00022694"/>
    </source>
</evidence>
<evidence type="ECO:0000256" key="2">
    <source>
        <dbReference type="ARBA" id="ARBA00005642"/>
    </source>
</evidence>
<evidence type="ECO:0000313" key="8">
    <source>
        <dbReference type="EMBL" id="AVD71690.1"/>
    </source>
</evidence>
<dbReference type="CDD" id="cd02573">
    <property type="entry name" value="PseudoU_synth_EcTruB"/>
    <property type="match status" value="1"/>
</dbReference>
<dbReference type="EC" id="5.4.99.25" evidence="5"/>
<dbReference type="RefSeq" id="WP_104936929.1">
    <property type="nucleotide sequence ID" value="NZ_CP021255.1"/>
</dbReference>
<dbReference type="InterPro" id="IPR032819">
    <property type="entry name" value="TruB_C"/>
</dbReference>
<dbReference type="EMBL" id="CP021255">
    <property type="protein sequence ID" value="AVD71690.1"/>
    <property type="molecule type" value="Genomic_DNA"/>
</dbReference>
<dbReference type="InterPro" id="IPR014780">
    <property type="entry name" value="tRNA_psdUridine_synth_TruB"/>
</dbReference>
<dbReference type="InterPro" id="IPR002501">
    <property type="entry name" value="PsdUridine_synth_N"/>
</dbReference>
<evidence type="ECO:0000259" key="6">
    <source>
        <dbReference type="Pfam" id="PF01509"/>
    </source>
</evidence>
<dbReference type="NCBIfam" id="TIGR00431">
    <property type="entry name" value="TruB"/>
    <property type="match status" value="1"/>
</dbReference>
<evidence type="ECO:0000256" key="4">
    <source>
        <dbReference type="ARBA" id="ARBA00023235"/>
    </source>
</evidence>
<dbReference type="HAMAP" id="MF_01080">
    <property type="entry name" value="TruB_bact"/>
    <property type="match status" value="1"/>
</dbReference>
<dbReference type="PANTHER" id="PTHR13767:SF2">
    <property type="entry name" value="PSEUDOURIDYLATE SYNTHASE TRUB1"/>
    <property type="match status" value="1"/>
</dbReference>
<dbReference type="GO" id="GO:1990481">
    <property type="term" value="P:mRNA pseudouridine synthesis"/>
    <property type="evidence" value="ECO:0007669"/>
    <property type="project" value="TreeGrafter"/>
</dbReference>
<keyword evidence="4 5" id="KW-0413">Isomerase</keyword>
<feature type="domain" description="Pseudouridine synthase II N-terminal" evidence="6">
    <location>
        <begin position="33"/>
        <end position="183"/>
    </location>
</feature>
<dbReference type="KEGG" id="deo:CAY53_09600"/>
<keyword evidence="9" id="KW-1185">Reference proteome</keyword>
<evidence type="ECO:0000313" key="9">
    <source>
        <dbReference type="Proteomes" id="UP000239867"/>
    </source>
</evidence>
<dbReference type="AlphaFoldDB" id="A0A2L1GPT3"/>
<protein>
    <recommendedName>
        <fullName evidence="5">tRNA pseudouridine synthase B</fullName>
        <ecNumber evidence="5">5.4.99.25</ecNumber>
    </recommendedName>
    <alternativeName>
        <fullName evidence="5">tRNA pseudouridine(55) synthase</fullName>
        <shortName evidence="5">Psi55 synthase</shortName>
    </alternativeName>
    <alternativeName>
        <fullName evidence="5">tRNA pseudouridylate synthase</fullName>
    </alternativeName>
    <alternativeName>
        <fullName evidence="5">tRNA-uridine isomerase</fullName>
    </alternativeName>
</protein>